<dbReference type="AlphaFoldDB" id="A0A7H1N692"/>
<dbReference type="SUPFAM" id="SSF54631">
    <property type="entry name" value="CBS-domain pair"/>
    <property type="match status" value="1"/>
</dbReference>
<evidence type="ECO:0000259" key="14">
    <source>
        <dbReference type="PROSITE" id="PS51846"/>
    </source>
</evidence>
<feature type="transmembrane region" description="Helical" evidence="11">
    <location>
        <begin position="55"/>
        <end position="80"/>
    </location>
</feature>
<feature type="transmembrane region" description="Helical" evidence="11">
    <location>
        <begin position="117"/>
        <end position="147"/>
    </location>
</feature>
<evidence type="ECO:0000256" key="3">
    <source>
        <dbReference type="ARBA" id="ARBA00022475"/>
    </source>
</evidence>
<dbReference type="SMART" id="SM01091">
    <property type="entry name" value="CorC_HlyC"/>
    <property type="match status" value="1"/>
</dbReference>
<feature type="signal peptide" evidence="12">
    <location>
        <begin position="1"/>
        <end position="18"/>
    </location>
</feature>
<keyword evidence="4 10" id="KW-0812">Transmembrane</keyword>
<evidence type="ECO:0000313" key="16">
    <source>
        <dbReference type="Proteomes" id="UP000516369"/>
    </source>
</evidence>
<proteinExistence type="inferred from homology"/>
<keyword evidence="6 10" id="KW-1133">Transmembrane helix</keyword>
<dbReference type="InterPro" id="IPR044751">
    <property type="entry name" value="Ion_transp-like_CBS"/>
</dbReference>
<dbReference type="SUPFAM" id="SSF56176">
    <property type="entry name" value="FAD-binding/transporter-associated domain-like"/>
    <property type="match status" value="1"/>
</dbReference>
<evidence type="ECO:0000256" key="5">
    <source>
        <dbReference type="ARBA" id="ARBA00022737"/>
    </source>
</evidence>
<dbReference type="Gene3D" id="3.30.465.10">
    <property type="match status" value="1"/>
</dbReference>
<dbReference type="PANTHER" id="PTHR22777">
    <property type="entry name" value="HEMOLYSIN-RELATED"/>
    <property type="match status" value="1"/>
</dbReference>
<accession>A0A7H1N692</accession>
<dbReference type="InterPro" id="IPR046342">
    <property type="entry name" value="CBS_dom_sf"/>
</dbReference>
<keyword evidence="5" id="KW-0677">Repeat</keyword>
<evidence type="ECO:0000256" key="8">
    <source>
        <dbReference type="ARBA" id="ARBA00023136"/>
    </source>
</evidence>
<keyword evidence="7 9" id="KW-0129">CBS domain</keyword>
<evidence type="ECO:0000256" key="11">
    <source>
        <dbReference type="SAM" id="Phobius"/>
    </source>
</evidence>
<keyword evidence="8 10" id="KW-0472">Membrane</keyword>
<dbReference type="EMBL" id="CP053923">
    <property type="protein sequence ID" value="QNT71228.1"/>
    <property type="molecule type" value="Genomic_DNA"/>
</dbReference>
<keyword evidence="16" id="KW-1185">Reference proteome</keyword>
<dbReference type="KEGG" id="dvn:HQ394_08715"/>
<dbReference type="InterPro" id="IPR002550">
    <property type="entry name" value="CNNM"/>
</dbReference>
<evidence type="ECO:0000256" key="4">
    <source>
        <dbReference type="ARBA" id="ARBA00022692"/>
    </source>
</evidence>
<evidence type="ECO:0000256" key="6">
    <source>
        <dbReference type="ARBA" id="ARBA00022989"/>
    </source>
</evidence>
<evidence type="ECO:0000313" key="15">
    <source>
        <dbReference type="EMBL" id="QNT71228.1"/>
    </source>
</evidence>
<name>A0A7H1N692_9PROT</name>
<protein>
    <submittedName>
        <fullName evidence="15">HlyC/CorC family transporter</fullName>
    </submittedName>
</protein>
<evidence type="ECO:0000256" key="10">
    <source>
        <dbReference type="PROSITE-ProRule" id="PRU01193"/>
    </source>
</evidence>
<dbReference type="Gene3D" id="3.10.580.10">
    <property type="entry name" value="CBS-domain"/>
    <property type="match status" value="1"/>
</dbReference>
<dbReference type="Pfam" id="PF03471">
    <property type="entry name" value="CorC_HlyC"/>
    <property type="match status" value="1"/>
</dbReference>
<evidence type="ECO:0000256" key="9">
    <source>
        <dbReference type="PROSITE-ProRule" id="PRU00703"/>
    </source>
</evidence>
<evidence type="ECO:0000256" key="12">
    <source>
        <dbReference type="SAM" id="SignalP"/>
    </source>
</evidence>
<dbReference type="InterPro" id="IPR016169">
    <property type="entry name" value="FAD-bd_PCMH_sub2"/>
</dbReference>
<comment type="similarity">
    <text evidence="2">Belongs to the UPF0053 family. Hemolysin C subfamily.</text>
</comment>
<keyword evidence="3" id="KW-1003">Cell membrane</keyword>
<feature type="domain" description="CBS" evidence="13">
    <location>
        <begin position="271"/>
        <end position="328"/>
    </location>
</feature>
<evidence type="ECO:0000256" key="1">
    <source>
        <dbReference type="ARBA" id="ARBA00004651"/>
    </source>
</evidence>
<comment type="subcellular location">
    <subcellularLocation>
        <location evidence="1">Cell membrane</location>
        <topology evidence="1">Multi-pass membrane protein</topology>
    </subcellularLocation>
</comment>
<dbReference type="Proteomes" id="UP000516369">
    <property type="component" value="Chromosome"/>
</dbReference>
<dbReference type="Pfam" id="PF00571">
    <property type="entry name" value="CBS"/>
    <property type="match status" value="2"/>
</dbReference>
<dbReference type="CDD" id="cd04590">
    <property type="entry name" value="CBS_pair_CorC_HlyC_assoc"/>
    <property type="match status" value="1"/>
</dbReference>
<sequence length="424" mass="46129">MIYAAIAFLLLCSAFFSASETALTAASRPVMHHLGASGNRRALLVEWLQNRTDQFLGAILLGNTLVNILASSLATSALIVAFGEVGIVYATVSLTVLVLIFGEIMPKTYAFRRANHVALWVAPAINLIVRLLLPVTAIINLLVRFALIPFGIDRRRGSSPNASEAELRGAIMLHAGAASGVLQEGAMLNSILDLAQVEVGEVMTHRKSVIMIDADDPPEAVLAQVLESPFTRFPLWRDSPENVIGVVHAKDLLRAVHAHASQLSGFDIAALASKPWFIPDTTTLYAQLQAFRRRHEHFAHVVDEYGSLMGIVTLEDILEEIVGEIADEHDPAVPGATREADGSIIVPGTATIRDINREFGWRLPDEEAVTLAGLLLREARRIPEAGEAFSIEGFTFRVLRRQRHQITAIRIMPPTEAGDAAKEG</sequence>
<feature type="chain" id="PRO_5028974114" evidence="12">
    <location>
        <begin position="19"/>
        <end position="424"/>
    </location>
</feature>
<gene>
    <name evidence="15" type="ORF">HQ394_08715</name>
</gene>
<feature type="domain" description="CNNM transmembrane" evidence="14">
    <location>
        <begin position="1"/>
        <end position="186"/>
    </location>
</feature>
<dbReference type="InterPro" id="IPR000644">
    <property type="entry name" value="CBS_dom"/>
</dbReference>
<reference evidence="15 16" key="1">
    <citation type="submission" date="2020-05" db="EMBL/GenBank/DDBJ databases">
        <title>Complete closed genome sequence of Defluviicoccus vanus.</title>
        <authorList>
            <person name="Bessarab I."/>
            <person name="Arumugam K."/>
            <person name="Maszenan A.M."/>
            <person name="Seviour R.J."/>
            <person name="Williams R.B."/>
        </authorList>
    </citation>
    <scope>NUCLEOTIDE SEQUENCE [LARGE SCALE GENOMIC DNA]</scope>
    <source>
        <strain evidence="15 16">Ben 114</strain>
    </source>
</reference>
<dbReference type="InterPro" id="IPR005170">
    <property type="entry name" value="Transptr-assoc_dom"/>
</dbReference>
<dbReference type="FunFam" id="3.10.580.10:FF:000002">
    <property type="entry name" value="Magnesium/cobalt efflux protein CorC"/>
    <property type="match status" value="1"/>
</dbReference>
<dbReference type="SMART" id="SM00116">
    <property type="entry name" value="CBS"/>
    <property type="match status" value="2"/>
</dbReference>
<dbReference type="Pfam" id="PF01595">
    <property type="entry name" value="CNNM"/>
    <property type="match status" value="1"/>
</dbReference>
<feature type="domain" description="CBS" evidence="13">
    <location>
        <begin position="203"/>
        <end position="263"/>
    </location>
</feature>
<evidence type="ECO:0000259" key="13">
    <source>
        <dbReference type="PROSITE" id="PS51371"/>
    </source>
</evidence>
<dbReference type="GO" id="GO:0005886">
    <property type="term" value="C:plasma membrane"/>
    <property type="evidence" value="ECO:0007669"/>
    <property type="project" value="UniProtKB-SubCell"/>
</dbReference>
<dbReference type="PROSITE" id="PS51371">
    <property type="entry name" value="CBS"/>
    <property type="match status" value="2"/>
</dbReference>
<dbReference type="InterPro" id="IPR036318">
    <property type="entry name" value="FAD-bd_PCMH-like_sf"/>
</dbReference>
<feature type="transmembrane region" description="Helical" evidence="11">
    <location>
        <begin position="87"/>
        <end position="105"/>
    </location>
</feature>
<dbReference type="PROSITE" id="PS51846">
    <property type="entry name" value="CNNM"/>
    <property type="match status" value="1"/>
</dbReference>
<organism evidence="15 16">
    <name type="scientific">Defluviicoccus vanus</name>
    <dbReference type="NCBI Taxonomy" id="111831"/>
    <lineage>
        <taxon>Bacteria</taxon>
        <taxon>Pseudomonadati</taxon>
        <taxon>Pseudomonadota</taxon>
        <taxon>Alphaproteobacteria</taxon>
        <taxon>Rhodospirillales</taxon>
        <taxon>Rhodospirillaceae</taxon>
        <taxon>Defluviicoccus</taxon>
    </lineage>
</organism>
<evidence type="ECO:0000256" key="7">
    <source>
        <dbReference type="ARBA" id="ARBA00023122"/>
    </source>
</evidence>
<keyword evidence="12" id="KW-0732">Signal</keyword>
<dbReference type="PANTHER" id="PTHR22777:SF32">
    <property type="entry name" value="UPF0053 INNER MEMBRANE PROTEIN YFJD"/>
    <property type="match status" value="1"/>
</dbReference>
<dbReference type="GO" id="GO:0050660">
    <property type="term" value="F:flavin adenine dinucleotide binding"/>
    <property type="evidence" value="ECO:0007669"/>
    <property type="project" value="InterPro"/>
</dbReference>
<evidence type="ECO:0000256" key="2">
    <source>
        <dbReference type="ARBA" id="ARBA00006446"/>
    </source>
</evidence>